<dbReference type="Pfam" id="PF00005">
    <property type="entry name" value="ABC_tran"/>
    <property type="match status" value="1"/>
</dbReference>
<keyword evidence="6" id="KW-1185">Reference proteome</keyword>
<name>A0A9W6G1G0_9BACT</name>
<comment type="caution">
    <text evidence="5">The sequence shown here is derived from an EMBL/GenBank/DDBJ whole genome shotgun (WGS) entry which is preliminary data.</text>
</comment>
<dbReference type="InterPro" id="IPR027417">
    <property type="entry name" value="P-loop_NTPase"/>
</dbReference>
<dbReference type="AlphaFoldDB" id="A0A9W6G1G0"/>
<reference evidence="5" key="1">
    <citation type="submission" date="2022-12" db="EMBL/GenBank/DDBJ databases">
        <title>Reference genome sequencing for broad-spectrum identification of bacterial and archaeal isolates by mass spectrometry.</title>
        <authorList>
            <person name="Sekiguchi Y."/>
            <person name="Tourlousse D.M."/>
        </authorList>
    </citation>
    <scope>NUCLEOTIDE SEQUENCE</scope>
    <source>
        <strain evidence="5">H2</strain>
    </source>
</reference>
<evidence type="ECO:0000256" key="3">
    <source>
        <dbReference type="ARBA" id="ARBA00022840"/>
    </source>
</evidence>
<dbReference type="SMART" id="SM00382">
    <property type="entry name" value="AAA"/>
    <property type="match status" value="1"/>
</dbReference>
<dbReference type="PANTHER" id="PTHR43038:SF3">
    <property type="entry name" value="ABC TRANSPORTER G FAMILY MEMBER 20 ISOFORM X1"/>
    <property type="match status" value="1"/>
</dbReference>
<protein>
    <submittedName>
        <fullName evidence="5">ABC transporter ATP-binding protein</fullName>
    </submittedName>
</protein>
<keyword evidence="1" id="KW-0813">Transport</keyword>
<keyword evidence="3 5" id="KW-0067">ATP-binding</keyword>
<dbReference type="CDD" id="cd03230">
    <property type="entry name" value="ABC_DR_subfamily_A"/>
    <property type="match status" value="1"/>
</dbReference>
<dbReference type="PROSITE" id="PS00211">
    <property type="entry name" value="ABC_TRANSPORTER_1"/>
    <property type="match status" value="1"/>
</dbReference>
<dbReference type="Pfam" id="PF13732">
    <property type="entry name" value="DrrA1-3_C"/>
    <property type="match status" value="1"/>
</dbReference>
<evidence type="ECO:0000256" key="2">
    <source>
        <dbReference type="ARBA" id="ARBA00022741"/>
    </source>
</evidence>
<gene>
    <name evidence="5" type="primary">ybhF-C</name>
    <name evidence="5" type="ORF">GHYDROH2_21780</name>
</gene>
<dbReference type="PANTHER" id="PTHR43038">
    <property type="entry name" value="ATP-BINDING CASSETTE, SUB-FAMILY H, MEMBER 1"/>
    <property type="match status" value="1"/>
</dbReference>
<evidence type="ECO:0000313" key="6">
    <source>
        <dbReference type="Proteomes" id="UP001144352"/>
    </source>
</evidence>
<dbReference type="PROSITE" id="PS50893">
    <property type="entry name" value="ABC_TRANSPORTER_2"/>
    <property type="match status" value="1"/>
</dbReference>
<dbReference type="InterPro" id="IPR003593">
    <property type="entry name" value="AAA+_ATPase"/>
</dbReference>
<dbReference type="GO" id="GO:0016887">
    <property type="term" value="F:ATP hydrolysis activity"/>
    <property type="evidence" value="ECO:0007669"/>
    <property type="project" value="InterPro"/>
</dbReference>
<dbReference type="Gene3D" id="3.40.50.300">
    <property type="entry name" value="P-loop containing nucleotide triphosphate hydrolases"/>
    <property type="match status" value="1"/>
</dbReference>
<evidence type="ECO:0000259" key="4">
    <source>
        <dbReference type="PROSITE" id="PS50893"/>
    </source>
</evidence>
<dbReference type="EMBL" id="BSDS01000001">
    <property type="protein sequence ID" value="GLI38677.1"/>
    <property type="molecule type" value="Genomic_DNA"/>
</dbReference>
<dbReference type="RefSeq" id="WP_214185052.1">
    <property type="nucleotide sequence ID" value="NZ_BSDS01000001.1"/>
</dbReference>
<keyword evidence="2" id="KW-0547">Nucleotide-binding</keyword>
<dbReference type="Proteomes" id="UP001144352">
    <property type="component" value="Unassembled WGS sequence"/>
</dbReference>
<dbReference type="InterPro" id="IPR017871">
    <property type="entry name" value="ABC_transporter-like_CS"/>
</dbReference>
<sequence length="320" mass="35609">MSDLAVTLRDLEKRFGDFVAVNRVSLDVKRGEIFGFLGPNGAGKSTTIRMLCGILQPTAGSGTVAGFDIVRQPEEIKKNIGYMSQKFSLYEDLTVEENIDFYSGIYRIPDAKKKDRKEWVIRMAGLTEHRASKTAILSGGWKQRLALGCAVLHEPPIIFLDEPTSGVDPISRRNFWDLIYHLAGGGVTVFVTTHYMDEAEYCDRLALIYRGELIALGTPAELKTRFMEEEIVEVRCSRPQDAMEIIEAIPGIGHAALFGRTLHVVAQRADESIPAIRESLAAGGFTVDGIERIVPSLEDVFVSLIEARDRETTPQQEFSR</sequence>
<organism evidence="5 6">
    <name type="scientific">Geobacter hydrogenophilus</name>
    <dbReference type="NCBI Taxonomy" id="40983"/>
    <lineage>
        <taxon>Bacteria</taxon>
        <taxon>Pseudomonadati</taxon>
        <taxon>Thermodesulfobacteriota</taxon>
        <taxon>Desulfuromonadia</taxon>
        <taxon>Geobacterales</taxon>
        <taxon>Geobacteraceae</taxon>
        <taxon>Geobacter</taxon>
    </lineage>
</organism>
<proteinExistence type="predicted"/>
<dbReference type="InterPro" id="IPR025302">
    <property type="entry name" value="DrrA1/2-like_C"/>
</dbReference>
<accession>A0A9W6G1G0</accession>
<feature type="domain" description="ABC transporter" evidence="4">
    <location>
        <begin position="6"/>
        <end position="235"/>
    </location>
</feature>
<evidence type="ECO:0000313" key="5">
    <source>
        <dbReference type="EMBL" id="GLI38677.1"/>
    </source>
</evidence>
<dbReference type="InterPro" id="IPR003439">
    <property type="entry name" value="ABC_transporter-like_ATP-bd"/>
</dbReference>
<dbReference type="SUPFAM" id="SSF52540">
    <property type="entry name" value="P-loop containing nucleoside triphosphate hydrolases"/>
    <property type="match status" value="1"/>
</dbReference>
<dbReference type="GO" id="GO:0005524">
    <property type="term" value="F:ATP binding"/>
    <property type="evidence" value="ECO:0007669"/>
    <property type="project" value="UniProtKB-KW"/>
</dbReference>
<evidence type="ECO:0000256" key="1">
    <source>
        <dbReference type="ARBA" id="ARBA00022448"/>
    </source>
</evidence>